<dbReference type="Proteomes" id="UP000676310">
    <property type="component" value="Unassembled WGS sequence"/>
</dbReference>
<evidence type="ECO:0000313" key="8">
    <source>
        <dbReference type="EMBL" id="CAG5178067.1"/>
    </source>
</evidence>
<dbReference type="GO" id="GO:0000981">
    <property type="term" value="F:DNA-binding transcription factor activity, RNA polymerase II-specific"/>
    <property type="evidence" value="ECO:0007669"/>
    <property type="project" value="InterPro"/>
</dbReference>
<dbReference type="Pfam" id="PF00172">
    <property type="entry name" value="Zn_clus"/>
    <property type="match status" value="1"/>
</dbReference>
<evidence type="ECO:0000313" key="9">
    <source>
        <dbReference type="Proteomes" id="UP000676310"/>
    </source>
</evidence>
<feature type="compositionally biased region" description="Polar residues" evidence="6">
    <location>
        <begin position="241"/>
        <end position="254"/>
    </location>
</feature>
<comment type="subcellular location">
    <subcellularLocation>
        <location evidence="1">Nucleus</location>
    </subcellularLocation>
</comment>
<dbReference type="OrthoDB" id="3862662at2759"/>
<keyword evidence="4" id="KW-0804">Transcription</keyword>
<reference evidence="8" key="1">
    <citation type="submission" date="2021-05" db="EMBL/GenBank/DDBJ databases">
        <authorList>
            <person name="Stam R."/>
        </authorList>
    </citation>
    <scope>NUCLEOTIDE SEQUENCE</scope>
    <source>
        <strain evidence="8">CS162</strain>
    </source>
</reference>
<dbReference type="SUPFAM" id="SSF57701">
    <property type="entry name" value="Zn2/Cys6 DNA-binding domain"/>
    <property type="match status" value="1"/>
</dbReference>
<dbReference type="SMART" id="SM00066">
    <property type="entry name" value="GAL4"/>
    <property type="match status" value="1"/>
</dbReference>
<dbReference type="InterPro" id="IPR001138">
    <property type="entry name" value="Zn2Cys6_DnaBD"/>
</dbReference>
<dbReference type="PROSITE" id="PS00463">
    <property type="entry name" value="ZN2_CY6_FUNGAL_1"/>
    <property type="match status" value="1"/>
</dbReference>
<keyword evidence="3" id="KW-0805">Transcription regulation</keyword>
<gene>
    <name evidence="8" type="ORF">ALTATR162_LOCUS8518</name>
</gene>
<evidence type="ECO:0000256" key="6">
    <source>
        <dbReference type="SAM" id="MobiDB-lite"/>
    </source>
</evidence>
<dbReference type="EMBL" id="CAJRGZ010000023">
    <property type="protein sequence ID" value="CAG5178067.1"/>
    <property type="molecule type" value="Genomic_DNA"/>
</dbReference>
<protein>
    <recommendedName>
        <fullName evidence="7">Zn(2)-C6 fungal-type domain-containing protein</fullName>
    </recommendedName>
</protein>
<evidence type="ECO:0000259" key="7">
    <source>
        <dbReference type="PROSITE" id="PS50048"/>
    </source>
</evidence>
<dbReference type="PROSITE" id="PS50048">
    <property type="entry name" value="ZN2_CY6_FUNGAL_2"/>
    <property type="match status" value="1"/>
</dbReference>
<evidence type="ECO:0000256" key="4">
    <source>
        <dbReference type="ARBA" id="ARBA00023163"/>
    </source>
</evidence>
<dbReference type="InterPro" id="IPR036864">
    <property type="entry name" value="Zn2-C6_fun-type_DNA-bd_sf"/>
</dbReference>
<keyword evidence="5" id="KW-0539">Nucleus</keyword>
<dbReference type="GO" id="GO:0005634">
    <property type="term" value="C:nucleus"/>
    <property type="evidence" value="ECO:0007669"/>
    <property type="project" value="UniProtKB-SubCell"/>
</dbReference>
<proteinExistence type="predicted"/>
<accession>A0A8J2I5L4</accession>
<keyword evidence="9" id="KW-1185">Reference proteome</keyword>
<evidence type="ECO:0000256" key="5">
    <source>
        <dbReference type="ARBA" id="ARBA00023242"/>
    </source>
</evidence>
<dbReference type="CDD" id="cd00067">
    <property type="entry name" value="GAL4"/>
    <property type="match status" value="1"/>
</dbReference>
<dbReference type="Gene3D" id="4.10.240.10">
    <property type="entry name" value="Zn(2)-C6 fungal-type DNA-binding domain"/>
    <property type="match status" value="1"/>
</dbReference>
<dbReference type="GeneID" id="67020637"/>
<organism evidence="8 9">
    <name type="scientific">Alternaria atra</name>
    <dbReference type="NCBI Taxonomy" id="119953"/>
    <lineage>
        <taxon>Eukaryota</taxon>
        <taxon>Fungi</taxon>
        <taxon>Dikarya</taxon>
        <taxon>Ascomycota</taxon>
        <taxon>Pezizomycotina</taxon>
        <taxon>Dothideomycetes</taxon>
        <taxon>Pleosporomycetidae</taxon>
        <taxon>Pleosporales</taxon>
        <taxon>Pleosporineae</taxon>
        <taxon>Pleosporaceae</taxon>
        <taxon>Alternaria</taxon>
        <taxon>Alternaria sect. Ulocladioides</taxon>
    </lineage>
</organism>
<feature type="region of interest" description="Disordered" evidence="6">
    <location>
        <begin position="240"/>
        <end position="260"/>
    </location>
</feature>
<dbReference type="AlphaFoldDB" id="A0A8J2I5L4"/>
<feature type="region of interest" description="Disordered" evidence="6">
    <location>
        <begin position="139"/>
        <end position="159"/>
    </location>
</feature>
<feature type="domain" description="Zn(2)-C6 fungal-type" evidence="7">
    <location>
        <begin position="11"/>
        <end position="41"/>
    </location>
</feature>
<evidence type="ECO:0000256" key="1">
    <source>
        <dbReference type="ARBA" id="ARBA00004123"/>
    </source>
</evidence>
<sequence length="260" mass="29271">MNESGQFHPIACESCRNKKSKCDRELPVCSQCVSARFSCRYPPINKRGIPSGYISFIEQRLLETEIVVIELLSAIYNSQVPIETQRLSDTHRRVLAENAQKQAKSSKIEEWKSLPLSTNEERLSWWSKRQDLLAKGVEANTSHVSHASPAPTEPWVMDSSPSVAQYDDLQLSAIERSNLSSAQQPQLVQATWQLVPDVSGVLEPTSALQHQERDMIGAAPVENLSREGYYDNRPECLAPSVSHTAADSRPSTTEQWRKYF</sequence>
<dbReference type="RefSeq" id="XP_043172083.1">
    <property type="nucleotide sequence ID" value="XM_043316148.1"/>
</dbReference>
<comment type="caution">
    <text evidence="8">The sequence shown here is derived from an EMBL/GenBank/DDBJ whole genome shotgun (WGS) entry which is preliminary data.</text>
</comment>
<dbReference type="PANTHER" id="PTHR47338:SF27">
    <property type="entry name" value="ZN(II)2CYS6 TRANSCRIPTION FACTOR (EUROFUNG)"/>
    <property type="match status" value="1"/>
</dbReference>
<name>A0A8J2I5L4_9PLEO</name>
<dbReference type="PANTHER" id="PTHR47338">
    <property type="entry name" value="ZN(II)2CYS6 TRANSCRIPTION FACTOR (EUROFUNG)-RELATED"/>
    <property type="match status" value="1"/>
</dbReference>
<keyword evidence="2" id="KW-0479">Metal-binding</keyword>
<evidence type="ECO:0000256" key="3">
    <source>
        <dbReference type="ARBA" id="ARBA00023015"/>
    </source>
</evidence>
<evidence type="ECO:0000256" key="2">
    <source>
        <dbReference type="ARBA" id="ARBA00022723"/>
    </source>
</evidence>
<dbReference type="InterPro" id="IPR050815">
    <property type="entry name" value="TF_fung"/>
</dbReference>
<dbReference type="GO" id="GO:0008270">
    <property type="term" value="F:zinc ion binding"/>
    <property type="evidence" value="ECO:0007669"/>
    <property type="project" value="InterPro"/>
</dbReference>